<evidence type="ECO:0000259" key="6">
    <source>
        <dbReference type="PROSITE" id="PS51918"/>
    </source>
</evidence>
<organism evidence="7 8">
    <name type="scientific">Flagellimonas sediminis</name>
    <dbReference type="NCBI Taxonomy" id="2696468"/>
    <lineage>
        <taxon>Bacteria</taxon>
        <taxon>Pseudomonadati</taxon>
        <taxon>Bacteroidota</taxon>
        <taxon>Flavobacteriia</taxon>
        <taxon>Flavobacteriales</taxon>
        <taxon>Flavobacteriaceae</taxon>
        <taxon>Flagellimonas</taxon>
    </lineage>
</organism>
<keyword evidence="5" id="KW-0411">Iron-sulfur</keyword>
<evidence type="ECO:0000313" key="7">
    <source>
        <dbReference type="EMBL" id="NDV42144.1"/>
    </source>
</evidence>
<evidence type="ECO:0000256" key="4">
    <source>
        <dbReference type="ARBA" id="ARBA00023004"/>
    </source>
</evidence>
<dbReference type="PROSITE" id="PS51918">
    <property type="entry name" value="RADICAL_SAM"/>
    <property type="match status" value="1"/>
</dbReference>
<dbReference type="EMBL" id="JAAAMI010000001">
    <property type="protein sequence ID" value="NDV42144.1"/>
    <property type="molecule type" value="Genomic_DNA"/>
</dbReference>
<keyword evidence="2" id="KW-0949">S-adenosyl-L-methionine</keyword>
<name>A0A6I5KMT9_9FLAO</name>
<dbReference type="CDD" id="cd01335">
    <property type="entry name" value="Radical_SAM"/>
    <property type="match status" value="1"/>
</dbReference>
<evidence type="ECO:0000256" key="1">
    <source>
        <dbReference type="ARBA" id="ARBA00001966"/>
    </source>
</evidence>
<comment type="caution">
    <text evidence="7">The sequence shown here is derived from an EMBL/GenBank/DDBJ whole genome shotgun (WGS) entry which is preliminary data.</text>
</comment>
<dbReference type="SFLD" id="SFLDS00029">
    <property type="entry name" value="Radical_SAM"/>
    <property type="match status" value="1"/>
</dbReference>
<sequence>MPTHVNFPITDNCNSKCQMCNVWKDKSENELLPKEIADIFSDQLFANVKHLGISGGEPTLRNDLLDCVDAILESLPKLESLSITSHGFHPSKWERMLPEILKKCQKKNVLFKLNISVDGIGELHEEVRRIEGGWKKVLKSIAVAKKNNCPLQIQCTVSKHNVYGINEVLHFAKENNIELIFRKATSINRLYNESITDEYFTSNNEDSFFADFLQSKSLNEATGNPGRRLFYKDLVKRLVKGTKRGAPCHFQYNGVLISAHGEMFHCSIDEKPLGNCRKESPSKIYFSKESKNQLDQLLSQVCPNCIHDQTGSWSPLQVVKEVLSPKLSKFIKFKELFSFGLKNISASIGFIKRNVILDLTENKKTLHVIGAYGGEHVGDSAILGGVLLRHWKKDPTLNNIVVYSKRADRTQFWVKGLDLEIGSDIQVKDYKVLNNIKVSKNDKLVWAGGPIMEMPVDLFEHLLTIKAFTKKGIPFYVTGCGWGPFKTRYSLKKAHQVLNSASEVEMRDKYSSLGSQHTVNQDPAFDYLYSQKTKSKLDWSWSRFKIDDFLKKIKKENQKLVLVNLRPLWDKYNKSNKSSDELDEEVILKIFETLKMAGDSYQFVSVPFNTDHYGFSDMEPALVLKDLCKREAIKNYHLFDRELDARDMLYLLANFDMGICMRFHACIFMKSMNIPVYGIDYTAGEKGKVAGLFDSFNDPNYGNIMTLDPKRIVAFLNDGK</sequence>
<evidence type="ECO:0000313" key="8">
    <source>
        <dbReference type="Proteomes" id="UP000468707"/>
    </source>
</evidence>
<evidence type="ECO:0000256" key="3">
    <source>
        <dbReference type="ARBA" id="ARBA00022723"/>
    </source>
</evidence>
<feature type="domain" description="Radical SAM core" evidence="6">
    <location>
        <begin position="1"/>
        <end position="232"/>
    </location>
</feature>
<dbReference type="SFLD" id="SFLDG01067">
    <property type="entry name" value="SPASM/twitch_domain_containing"/>
    <property type="match status" value="1"/>
</dbReference>
<dbReference type="GO" id="GO:0003824">
    <property type="term" value="F:catalytic activity"/>
    <property type="evidence" value="ECO:0007669"/>
    <property type="project" value="InterPro"/>
</dbReference>
<dbReference type="SUPFAM" id="SSF102114">
    <property type="entry name" value="Radical SAM enzymes"/>
    <property type="match status" value="1"/>
</dbReference>
<dbReference type="InterPro" id="IPR007345">
    <property type="entry name" value="Polysacch_pyruvyl_Trfase"/>
</dbReference>
<dbReference type="InterPro" id="IPR058240">
    <property type="entry name" value="rSAM_sf"/>
</dbReference>
<dbReference type="Gene3D" id="3.20.20.70">
    <property type="entry name" value="Aldolase class I"/>
    <property type="match status" value="1"/>
</dbReference>
<dbReference type="PANTHER" id="PTHR11228">
    <property type="entry name" value="RADICAL SAM DOMAIN PROTEIN"/>
    <property type="match status" value="1"/>
</dbReference>
<dbReference type="InterPro" id="IPR013785">
    <property type="entry name" value="Aldolase_TIM"/>
</dbReference>
<dbReference type="InterPro" id="IPR007197">
    <property type="entry name" value="rSAM"/>
</dbReference>
<dbReference type="InterPro" id="IPR050377">
    <property type="entry name" value="Radical_SAM_PqqE_MftC-like"/>
</dbReference>
<evidence type="ECO:0000256" key="5">
    <source>
        <dbReference type="ARBA" id="ARBA00023014"/>
    </source>
</evidence>
<dbReference type="GO" id="GO:0051536">
    <property type="term" value="F:iron-sulfur cluster binding"/>
    <property type="evidence" value="ECO:0007669"/>
    <property type="project" value="UniProtKB-KW"/>
</dbReference>
<dbReference type="Pfam" id="PF04055">
    <property type="entry name" value="Radical_SAM"/>
    <property type="match status" value="1"/>
</dbReference>
<dbReference type="AlphaFoldDB" id="A0A6I5KMT9"/>
<dbReference type="GO" id="GO:0046872">
    <property type="term" value="F:metal ion binding"/>
    <property type="evidence" value="ECO:0007669"/>
    <property type="project" value="UniProtKB-KW"/>
</dbReference>
<dbReference type="RefSeq" id="WP_163632631.1">
    <property type="nucleotide sequence ID" value="NZ_JAAAMI010000001.1"/>
</dbReference>
<reference evidence="7 8" key="1">
    <citation type="submission" date="2020-01" db="EMBL/GenBank/DDBJ databases">
        <title>Muricauda sediminis sp.nov. 40Bstr401.</title>
        <authorList>
            <person name="Xue Z."/>
            <person name="Zhu S."/>
            <person name="Ren N."/>
            <person name="Chen T."/>
            <person name="Chen X."/>
            <person name="Chen J."/>
            <person name="Yang J."/>
        </authorList>
    </citation>
    <scope>NUCLEOTIDE SEQUENCE [LARGE SCALE GENOMIC DNA]</scope>
    <source>
        <strain evidence="7 8">40Bstr401</strain>
    </source>
</reference>
<dbReference type="PANTHER" id="PTHR11228:SF7">
    <property type="entry name" value="PQQA PEPTIDE CYCLASE"/>
    <property type="match status" value="1"/>
</dbReference>
<dbReference type="Proteomes" id="UP000468707">
    <property type="component" value="Unassembled WGS sequence"/>
</dbReference>
<protein>
    <submittedName>
        <fullName evidence="7">Radical SAM protein</fullName>
    </submittedName>
</protein>
<proteinExistence type="predicted"/>
<evidence type="ECO:0000256" key="2">
    <source>
        <dbReference type="ARBA" id="ARBA00022691"/>
    </source>
</evidence>
<dbReference type="Pfam" id="PF04230">
    <property type="entry name" value="PS_pyruv_trans"/>
    <property type="match status" value="1"/>
</dbReference>
<keyword evidence="3" id="KW-0479">Metal-binding</keyword>
<gene>
    <name evidence="7" type="ORF">GTK07_02305</name>
</gene>
<keyword evidence="4" id="KW-0408">Iron</keyword>
<keyword evidence="8" id="KW-1185">Reference proteome</keyword>
<accession>A0A6I5KMT9</accession>
<comment type="cofactor">
    <cofactor evidence="1">
        <name>[4Fe-4S] cluster</name>
        <dbReference type="ChEBI" id="CHEBI:49883"/>
    </cofactor>
</comment>